<protein>
    <submittedName>
        <fullName evidence="2">Uncharacterized protein</fullName>
    </submittedName>
</protein>
<keyword evidence="3" id="KW-1185">Reference proteome</keyword>
<reference evidence="3" key="1">
    <citation type="journal article" date="2019" name="Int. J. Syst. Evol. Microbiol.">
        <title>The Global Catalogue of Microorganisms (GCM) 10K type strain sequencing project: providing services to taxonomists for standard genome sequencing and annotation.</title>
        <authorList>
            <consortium name="The Broad Institute Genomics Platform"/>
            <consortium name="The Broad Institute Genome Sequencing Center for Infectious Disease"/>
            <person name="Wu L."/>
            <person name="Ma J."/>
        </authorList>
    </citation>
    <scope>NUCLEOTIDE SEQUENCE [LARGE SCALE GENOMIC DNA]</scope>
    <source>
        <strain evidence="3">JCM 11483</strain>
    </source>
</reference>
<evidence type="ECO:0000313" key="3">
    <source>
        <dbReference type="Proteomes" id="UP001501736"/>
    </source>
</evidence>
<organism evidence="2 3">
    <name type="scientific">Nesterenkonia halobia</name>
    <dbReference type="NCBI Taxonomy" id="37922"/>
    <lineage>
        <taxon>Bacteria</taxon>
        <taxon>Bacillati</taxon>
        <taxon>Actinomycetota</taxon>
        <taxon>Actinomycetes</taxon>
        <taxon>Micrococcales</taxon>
        <taxon>Micrococcaceae</taxon>
        <taxon>Nesterenkonia</taxon>
    </lineage>
</organism>
<evidence type="ECO:0000313" key="2">
    <source>
        <dbReference type="EMBL" id="GAA3288193.1"/>
    </source>
</evidence>
<proteinExistence type="predicted"/>
<dbReference type="EMBL" id="BAAAYG010000015">
    <property type="protein sequence ID" value="GAA3288193.1"/>
    <property type="molecule type" value="Genomic_DNA"/>
</dbReference>
<name>A0ABP6RH68_9MICC</name>
<evidence type="ECO:0000256" key="1">
    <source>
        <dbReference type="SAM" id="Phobius"/>
    </source>
</evidence>
<gene>
    <name evidence="2" type="ORF">GCM10020260_26260</name>
</gene>
<keyword evidence="1" id="KW-0472">Membrane</keyword>
<keyword evidence="1" id="KW-1133">Transmembrane helix</keyword>
<feature type="transmembrane region" description="Helical" evidence="1">
    <location>
        <begin position="33"/>
        <end position="60"/>
    </location>
</feature>
<accession>A0ABP6RH68</accession>
<sequence length="111" mass="11790">MIGVVAGALIGIMIVQLIATAAPGDVPATERVLGGLFGGFIGGVIGAIPGIVLGAVIWLLEVRARLRAATSFLQRSLWEQREARRGELEAGRVSPDEAAQQIQGELEETWW</sequence>
<keyword evidence="1" id="KW-0812">Transmembrane</keyword>
<dbReference type="Proteomes" id="UP001501736">
    <property type="component" value="Unassembled WGS sequence"/>
</dbReference>
<comment type="caution">
    <text evidence="2">The sequence shown here is derived from an EMBL/GenBank/DDBJ whole genome shotgun (WGS) entry which is preliminary data.</text>
</comment>